<evidence type="ECO:0000259" key="3">
    <source>
        <dbReference type="Pfam" id="PF05378"/>
    </source>
</evidence>
<dbReference type="GO" id="GO:0006749">
    <property type="term" value="P:glutathione metabolic process"/>
    <property type="evidence" value="ECO:0007669"/>
    <property type="project" value="TreeGrafter"/>
</dbReference>
<dbReference type="Proteomes" id="UP001153365">
    <property type="component" value="Unassembled WGS sequence"/>
</dbReference>
<dbReference type="PANTHER" id="PTHR11365">
    <property type="entry name" value="5-OXOPROLINASE RELATED"/>
    <property type="match status" value="1"/>
</dbReference>
<dbReference type="GO" id="GO:0017168">
    <property type="term" value="F:5-oxoprolinase (ATP-hydrolyzing) activity"/>
    <property type="evidence" value="ECO:0007669"/>
    <property type="project" value="TreeGrafter"/>
</dbReference>
<dbReference type="GO" id="GO:0005829">
    <property type="term" value="C:cytosol"/>
    <property type="evidence" value="ECO:0007669"/>
    <property type="project" value="TreeGrafter"/>
</dbReference>
<gene>
    <name evidence="4" type="ORF">PPACK8108_LOCUS16392</name>
</gene>
<keyword evidence="5" id="KW-1185">Reference proteome</keyword>
<keyword evidence="1" id="KW-0175">Coiled coil</keyword>
<evidence type="ECO:0000259" key="2">
    <source>
        <dbReference type="Pfam" id="PF01968"/>
    </source>
</evidence>
<sequence length="791" mass="88618">MKIRDRSIQISIDRGGTFTDVYASWPESESESESESDQVEKGGKWEREEVIKRLTSDQNIGRRNELVLKLLSNDPSYPDGPWEGTRRVLERILNVDIPRDQRLNTDKIGCIRLSTTVATNALLERKGSKHALLITKGFKDILRIGNQSRPKIFELGIRRPSVLYSQVVEVDERVTLLGYTSDPNYDQTKVRFNEDGQVSLIRRGTSGEAVRIIKTLDEDLVRKDLDILKSQGFESLAIVLMHSYTYPEHEKRIGEIAREIGFKHVSLSSRLMPMIKLVTRGTSSTADAYLTPILKNYIDGFYSGFDDSLRLNEHQDSKTRIEFMRSDGGLTDVENFSGLNSILSGPAGGVVGFVSTIYDRMNRVPVIGLDMGGTSTDVSRYDGHYETVFESTTAGVTIQSPQLDINTVAAGGGSRLFWRNGLFVTGPESAGASPGPACYRKGGPLTVTDANLVLGRLVPRYFPKIFGPSQDQGLDYDASLKLFEKLAVEISSDVGKNMTVDEIAWGFIKIANETMCRPIRALTEARGYNTSKHILTTFGGAGGQHACALARTLNIRSVIIHKHSSILSAYGMALANRVIESQMPCAMTYEQGNTKTRAELEESLSRLEKEVREKLRSQGFENNRIEVERYLNLRYEGTDTTLMIMEDLNPSEGSKKDDDKFDYSKAFENTYKQQFGFVLDDSKIVCDDLRVRGIGKSFGDKNEPLSEELRRTRFKKLDNFKDRSNEDKEEFGSIYFEGFGRINDVPILKLGRMKLGDEFIGPALLIDDTQTIVIDPNVNVKILTNHIVIAI</sequence>
<dbReference type="InterPro" id="IPR008040">
    <property type="entry name" value="Hydant_A_N"/>
</dbReference>
<dbReference type="Pfam" id="PF01968">
    <property type="entry name" value="Hydantoinase_A"/>
    <property type="match status" value="1"/>
</dbReference>
<organism evidence="4 5">
    <name type="scientific">Phakopsora pachyrhizi</name>
    <name type="common">Asian soybean rust disease fungus</name>
    <dbReference type="NCBI Taxonomy" id="170000"/>
    <lineage>
        <taxon>Eukaryota</taxon>
        <taxon>Fungi</taxon>
        <taxon>Dikarya</taxon>
        <taxon>Basidiomycota</taxon>
        <taxon>Pucciniomycotina</taxon>
        <taxon>Pucciniomycetes</taxon>
        <taxon>Pucciniales</taxon>
        <taxon>Phakopsoraceae</taxon>
        <taxon>Phakopsora</taxon>
    </lineage>
</organism>
<evidence type="ECO:0000313" key="5">
    <source>
        <dbReference type="Proteomes" id="UP001153365"/>
    </source>
</evidence>
<dbReference type="EMBL" id="CALTRL010004451">
    <property type="protein sequence ID" value="CAH7683094.1"/>
    <property type="molecule type" value="Genomic_DNA"/>
</dbReference>
<feature type="domain" description="Hydantoinase/oxoprolinase N-terminal" evidence="3">
    <location>
        <begin position="10"/>
        <end position="261"/>
    </location>
</feature>
<dbReference type="InterPro" id="IPR002821">
    <property type="entry name" value="Hydantoinase_A"/>
</dbReference>
<reference evidence="4" key="1">
    <citation type="submission" date="2022-06" db="EMBL/GenBank/DDBJ databases">
        <authorList>
            <consortium name="SYNGENTA / RWTH Aachen University"/>
        </authorList>
    </citation>
    <scope>NUCLEOTIDE SEQUENCE</scope>
</reference>
<protein>
    <submittedName>
        <fullName evidence="4">Hydantoinase/oxoprolinase-domain-containing protein</fullName>
    </submittedName>
</protein>
<evidence type="ECO:0000256" key="1">
    <source>
        <dbReference type="SAM" id="Coils"/>
    </source>
</evidence>
<feature type="domain" description="Hydantoinase A/oxoprolinase" evidence="2">
    <location>
        <begin position="280"/>
        <end position="577"/>
    </location>
</feature>
<evidence type="ECO:0000313" key="4">
    <source>
        <dbReference type="EMBL" id="CAH7683094.1"/>
    </source>
</evidence>
<dbReference type="InterPro" id="IPR045079">
    <property type="entry name" value="Oxoprolinase-like"/>
</dbReference>
<dbReference type="AlphaFoldDB" id="A0AAV0BAC6"/>
<proteinExistence type="predicted"/>
<name>A0AAV0BAC6_PHAPC</name>
<dbReference type="Pfam" id="PF05378">
    <property type="entry name" value="Hydant_A_N"/>
    <property type="match status" value="1"/>
</dbReference>
<feature type="coiled-coil region" evidence="1">
    <location>
        <begin position="590"/>
        <end position="617"/>
    </location>
</feature>
<accession>A0AAV0BAC6</accession>
<comment type="caution">
    <text evidence="4">The sequence shown here is derived from an EMBL/GenBank/DDBJ whole genome shotgun (WGS) entry which is preliminary data.</text>
</comment>
<dbReference type="PANTHER" id="PTHR11365:SF2">
    <property type="entry name" value="5-OXOPROLINASE"/>
    <property type="match status" value="1"/>
</dbReference>